<feature type="region of interest" description="Disordered" evidence="6">
    <location>
        <begin position="792"/>
        <end position="812"/>
    </location>
</feature>
<comment type="similarity">
    <text evidence="5">Belongs to the Fanconi anemia protein FANCD2 family.</text>
</comment>
<reference evidence="7 8" key="1">
    <citation type="journal article" date="2018" name="Genome Biol. Evol.">
        <title>Multiple Roots of Fruiting Body Formation in Amoebozoa.</title>
        <authorList>
            <person name="Hillmann F."/>
            <person name="Forbes G."/>
            <person name="Novohradska S."/>
            <person name="Ferling I."/>
            <person name="Riege K."/>
            <person name="Groth M."/>
            <person name="Westermann M."/>
            <person name="Marz M."/>
            <person name="Spaller T."/>
            <person name="Winckler T."/>
            <person name="Schaap P."/>
            <person name="Glockner G."/>
        </authorList>
    </citation>
    <scope>NUCLEOTIDE SEQUENCE [LARGE SCALE GENOMIC DNA]</scope>
    <source>
        <strain evidence="7 8">Jena</strain>
    </source>
</reference>
<evidence type="ECO:0000313" key="7">
    <source>
        <dbReference type="EMBL" id="PRP89437.1"/>
    </source>
</evidence>
<accession>A0A2P6NZS1</accession>
<dbReference type="PANTHER" id="PTHR32086">
    <property type="entry name" value="FANCONI ANEMIA GROUP D2 PROTEIN"/>
    <property type="match status" value="1"/>
</dbReference>
<evidence type="ECO:0000256" key="2">
    <source>
        <dbReference type="ARBA" id="ARBA00022499"/>
    </source>
</evidence>
<keyword evidence="3" id="KW-0832">Ubl conjugation</keyword>
<gene>
    <name evidence="7" type="ORF">PROFUN_01300</name>
</gene>
<feature type="region of interest" description="Disordered" evidence="6">
    <location>
        <begin position="1301"/>
        <end position="1478"/>
    </location>
</feature>
<dbReference type="GO" id="GO:0036297">
    <property type="term" value="P:interstrand cross-link repair"/>
    <property type="evidence" value="ECO:0007669"/>
    <property type="project" value="TreeGrafter"/>
</dbReference>
<dbReference type="Pfam" id="PF14631">
    <property type="entry name" value="FancD2"/>
    <property type="match status" value="4"/>
</dbReference>
<feature type="compositionally biased region" description="Basic residues" evidence="6">
    <location>
        <begin position="1348"/>
        <end position="1359"/>
    </location>
</feature>
<evidence type="ECO:0000256" key="4">
    <source>
        <dbReference type="ARBA" id="ARBA00023242"/>
    </source>
</evidence>
<evidence type="ECO:0000313" key="8">
    <source>
        <dbReference type="Proteomes" id="UP000241769"/>
    </source>
</evidence>
<feature type="compositionally biased region" description="Basic residues" evidence="6">
    <location>
        <begin position="1367"/>
        <end position="1384"/>
    </location>
</feature>
<evidence type="ECO:0000256" key="6">
    <source>
        <dbReference type="SAM" id="MobiDB-lite"/>
    </source>
</evidence>
<dbReference type="PANTHER" id="PTHR32086:SF0">
    <property type="entry name" value="FANCONI ANEMIA GROUP D2 PROTEIN"/>
    <property type="match status" value="1"/>
</dbReference>
<dbReference type="GO" id="GO:0031573">
    <property type="term" value="P:mitotic intra-S DNA damage checkpoint signaling"/>
    <property type="evidence" value="ECO:0007669"/>
    <property type="project" value="TreeGrafter"/>
</dbReference>
<dbReference type="InParanoid" id="A0A2P6NZS1"/>
<dbReference type="Proteomes" id="UP000241769">
    <property type="component" value="Unassembled WGS sequence"/>
</dbReference>
<dbReference type="GO" id="GO:0000793">
    <property type="term" value="C:condensed chromosome"/>
    <property type="evidence" value="ECO:0007669"/>
    <property type="project" value="TreeGrafter"/>
</dbReference>
<comment type="subcellular location">
    <subcellularLocation>
        <location evidence="1">Nucleus</location>
    </subcellularLocation>
</comment>
<keyword evidence="8" id="KW-1185">Reference proteome</keyword>
<dbReference type="GO" id="GO:0005634">
    <property type="term" value="C:nucleus"/>
    <property type="evidence" value="ECO:0007669"/>
    <property type="project" value="UniProtKB-SubCell"/>
</dbReference>
<sequence length="1478" mass="170364">MSSKKRKEPLGSSGSSKRSKGESSLHLHLSIEDDESSSQALVEETSDQPFKKELLKAGLLFQPSQPQYYIKTDPIQFRKRLENQLRYDRDACNHFTQGLLEHLNSPENLRKSLLSTTSHYLKGDQLKPSSDIKHHDSLIRMLLRIEILQSELVSSLVEKIPEYNDEDTPRDQQSTVLLILNQFRRPFPLRDESSRKFSQKILDVLNVCNLNVQRDIITRLPEMTDDASQLMVVVSLKAMMEVSTELVVPILSALSNLKVKQKLMDEVREVAVQTLESVKMKDVPVVIQYIFETMTTDNVNQVVDQLRRGLNIESLLSQDPDDKSGEILIMEELRIGLRKKKEAANAFLEKIKSVDNQEDHRVIDVWVLVIIYLMPQMKKNVEKIFKSKVSQRQLSENIVSRSLQSFALREKSYANAVIELSEIFLQAGDDLIRRFGSSVYFFSFSSAEDHNIRQAIVRSLLRHVEQGHLFEKDAALDTLLRIVTENAREAAPYAGTVKMILDSIIFLKDAQVRKAFQVIFTLRGEENGLGDDLSIIVRKHLYHSDLPYKRIGVIGGVAMMRRLTQMDPEGRHEKETTKQIIDLLTSLVQSCEESNAIYAFMCDELCRAIQTEKLSRDVIHWIRQIRIGKRWVETFLGDLFEGDNLWMALTTRDEPIPSTISIYPPISASHGNLKLRESLMFLPSGFKLVQTCERKLGNNLQEINLLLGAPIHMFNIEYLEDVKGQSHPEDLSLSLFHAINWFRELLNAFALEKELSMTEKILTRLTNLLTLEENLNLVLAAVGYFDPPGESRESRVMMDKGKGKKKKEEEKDLSSPGTLHCVQLLDACAILSITTAVEEGENPLNGVIELELPSLRYLVECLHSRLKVSMAPRRNFSFLPTAQAKTQETQRQQFHFNKNNTERRMVRRIFPCLITHLTRTSALLLSPQAETPSDWEVHIKPTIVMILESFDLLFTFPEFSSIESVAVLMHILNVITTRSNPPPRLKKLQSSMFHFLLEYEKVAVTDCHISIALYHTLSNVHYHTQDGDRSINESHELSEFAGRMLEKGVDHIPMIADCLDPWQPEPMKSDIITPLLEGHIKYNKDTVSILETLSQELHSFLDEQEKETGESEGETSRTYKTLNSQTFPTYYKVMTSGLVSCLKTTLSKEVPDEEEAINDRISTVTRILKIWQMMVRVVPRKEQKVLTTTCLRGGKSFLESFQKIFPFVQKHFAQKRSLRTLFVFLQPSTRTLQNICGDMKAHRDQNSMIVPILRKLMEAILMEVRNLMVLHNVAYSIGSLKHKNTTGQVVSSQFVIEEEVKKKPKKKKKDKEEEEDKEEEKEEEEEEKEEEEEEKGEEKEEEKEEKEKKKKEKKEKREKKKAEKKKEKEKKKKEKEKKKEKKKKEREEKEEDPIASQEEEQRSQMEEEDTALIDEIMSQVQDLSSSQMKTNKKRKPSIREEALEDIDEEEEVALDTNTMDSEDVLGLEDDIENDSEDI</sequence>
<dbReference type="EMBL" id="MDYQ01000003">
    <property type="protein sequence ID" value="PRP89437.1"/>
    <property type="molecule type" value="Genomic_DNA"/>
</dbReference>
<comment type="caution">
    <text evidence="7">The sequence shown here is derived from an EMBL/GenBank/DDBJ whole genome shotgun (WGS) entry which is preliminary data.</text>
</comment>
<keyword evidence="4" id="KW-0539">Nucleus</keyword>
<protein>
    <submittedName>
        <fullName evidence="7">Fanconi anemia group D2 protein</fullName>
    </submittedName>
</protein>
<evidence type="ECO:0000256" key="5">
    <source>
        <dbReference type="ARBA" id="ARBA00093456"/>
    </source>
</evidence>
<dbReference type="STRING" id="1890364.A0A2P6NZS1"/>
<dbReference type="InterPro" id="IPR029448">
    <property type="entry name" value="FANCD2"/>
</dbReference>
<organism evidence="7 8">
    <name type="scientific">Planoprotostelium fungivorum</name>
    <dbReference type="NCBI Taxonomy" id="1890364"/>
    <lineage>
        <taxon>Eukaryota</taxon>
        <taxon>Amoebozoa</taxon>
        <taxon>Evosea</taxon>
        <taxon>Variosea</taxon>
        <taxon>Cavosteliida</taxon>
        <taxon>Cavosteliaceae</taxon>
        <taxon>Planoprotostelium</taxon>
    </lineage>
</organism>
<feature type="compositionally biased region" description="Acidic residues" evidence="6">
    <location>
        <begin position="1460"/>
        <end position="1478"/>
    </location>
</feature>
<feature type="compositionally biased region" description="Polar residues" evidence="6">
    <location>
        <begin position="1418"/>
        <end position="1429"/>
    </location>
</feature>
<feature type="compositionally biased region" description="Acidic residues" evidence="6">
    <location>
        <begin position="1442"/>
        <end position="1453"/>
    </location>
</feature>
<name>A0A2P6NZS1_9EUKA</name>
<feature type="region of interest" description="Disordered" evidence="6">
    <location>
        <begin position="1"/>
        <end position="45"/>
    </location>
</feature>
<proteinExistence type="inferred from homology"/>
<keyword evidence="2" id="KW-1017">Isopeptide bond</keyword>
<dbReference type="GO" id="GO:0007129">
    <property type="term" value="P:homologous chromosome pairing at meiosis"/>
    <property type="evidence" value="ECO:0007669"/>
    <property type="project" value="TreeGrafter"/>
</dbReference>
<dbReference type="OrthoDB" id="27031at2759"/>
<feature type="compositionally biased region" description="Basic and acidic residues" evidence="6">
    <location>
        <begin position="19"/>
        <end position="31"/>
    </location>
</feature>
<evidence type="ECO:0000256" key="3">
    <source>
        <dbReference type="ARBA" id="ARBA00022843"/>
    </source>
</evidence>
<feature type="compositionally biased region" description="Acidic residues" evidence="6">
    <location>
        <begin position="1312"/>
        <end position="1344"/>
    </location>
</feature>
<dbReference type="GO" id="GO:0070182">
    <property type="term" value="F:DNA polymerase binding"/>
    <property type="evidence" value="ECO:0007669"/>
    <property type="project" value="TreeGrafter"/>
</dbReference>
<evidence type="ECO:0000256" key="1">
    <source>
        <dbReference type="ARBA" id="ARBA00004123"/>
    </source>
</evidence>
<dbReference type="GO" id="GO:1990918">
    <property type="term" value="P:double-strand break repair involved in meiotic recombination"/>
    <property type="evidence" value="ECO:0007669"/>
    <property type="project" value="TreeGrafter"/>
</dbReference>